<reference evidence="1" key="1">
    <citation type="submission" date="2022-08" db="EMBL/GenBank/DDBJ databases">
        <title>A Global Phylogenomic Analysis of the Shiitake Genus Lentinula.</title>
        <authorList>
            <consortium name="DOE Joint Genome Institute"/>
            <person name="Sierra-Patev S."/>
            <person name="Min B."/>
            <person name="Naranjo-Ortiz M."/>
            <person name="Looney B."/>
            <person name="Konkel Z."/>
            <person name="Slot J.C."/>
            <person name="Sakamoto Y."/>
            <person name="Steenwyk J.L."/>
            <person name="Rokas A."/>
            <person name="Carro J."/>
            <person name="Camarero S."/>
            <person name="Ferreira P."/>
            <person name="Molpeceres G."/>
            <person name="Ruiz-Duenas F.J."/>
            <person name="Serrano A."/>
            <person name="Henrissat B."/>
            <person name="Drula E."/>
            <person name="Hughes K.W."/>
            <person name="Mata J.L."/>
            <person name="Ishikawa N.K."/>
            <person name="Vargas-Isla R."/>
            <person name="Ushijima S."/>
            <person name="Smith C.A."/>
            <person name="Ahrendt S."/>
            <person name="Andreopoulos W."/>
            <person name="He G."/>
            <person name="Labutti K."/>
            <person name="Lipzen A."/>
            <person name="Ng V."/>
            <person name="Riley R."/>
            <person name="Sandor L."/>
            <person name="Barry K."/>
            <person name="Martinez A.T."/>
            <person name="Xiao Y."/>
            <person name="Gibbons J.G."/>
            <person name="Terashima K."/>
            <person name="Grigoriev I.V."/>
            <person name="Hibbett D.S."/>
        </authorList>
    </citation>
    <scope>NUCLEOTIDE SEQUENCE</scope>
    <source>
        <strain evidence="1">RHP3577 ss4</strain>
    </source>
</reference>
<name>A0ABQ8V6H2_9AGAR</name>
<keyword evidence="2" id="KW-1185">Reference proteome</keyword>
<comment type="caution">
    <text evidence="1">The sequence shown here is derived from an EMBL/GenBank/DDBJ whole genome shotgun (WGS) entry which is preliminary data.</text>
</comment>
<organism evidence="1 2">
    <name type="scientific">Lentinula lateritia</name>
    <dbReference type="NCBI Taxonomy" id="40482"/>
    <lineage>
        <taxon>Eukaryota</taxon>
        <taxon>Fungi</taxon>
        <taxon>Dikarya</taxon>
        <taxon>Basidiomycota</taxon>
        <taxon>Agaricomycotina</taxon>
        <taxon>Agaricomycetes</taxon>
        <taxon>Agaricomycetidae</taxon>
        <taxon>Agaricales</taxon>
        <taxon>Marasmiineae</taxon>
        <taxon>Omphalotaceae</taxon>
        <taxon>Lentinula</taxon>
    </lineage>
</organism>
<dbReference type="Proteomes" id="UP001150217">
    <property type="component" value="Unassembled WGS sequence"/>
</dbReference>
<gene>
    <name evidence="1" type="ORF">C8R41DRAFT_851110</name>
</gene>
<accession>A0ABQ8V6H2</accession>
<dbReference type="EMBL" id="JANVFT010000088">
    <property type="protein sequence ID" value="KAJ4471190.1"/>
    <property type="molecule type" value="Genomic_DNA"/>
</dbReference>
<protein>
    <submittedName>
        <fullName evidence="1">Uncharacterized protein</fullName>
    </submittedName>
</protein>
<evidence type="ECO:0000313" key="1">
    <source>
        <dbReference type="EMBL" id="KAJ4471190.1"/>
    </source>
</evidence>
<sequence>MWDRFPVVGSWRWGWDEGGCGEEGEYGFRSLYEERYKREFVKDLVENGGWLLIGDSITEGHFFSLSCLLYPHVLATPDYVKNPYFDRGWPQNMYLNPESPVAELVEFPEGFNISETPLVTFRRVDLLLSIEELEDLHRRKHPEYDANFTLFSEEAVWTLSPETYIDDLFLLPLPYGNYANLVVSTAGHWTTSVFSGYPSIDGLLTFFRESMHLWADHTQSLLSHDPTGGVLLPNGHHAKRHVLVRAYLPGHEDCHAHRAPWDEIQPMKWNWYNWGNIGEFNRVFEHVVAEREYPDIHYLAIDRPARLRPDAHATGDCLHIIAGAGVLEGWSEYIWHYSTWFLRGGGYSKK</sequence>
<proteinExistence type="predicted"/>
<evidence type="ECO:0000313" key="2">
    <source>
        <dbReference type="Proteomes" id="UP001150217"/>
    </source>
</evidence>